<dbReference type="VEuPathDB" id="FungiDB:AMAG_12844"/>
<evidence type="ECO:0000256" key="2">
    <source>
        <dbReference type="SAM" id="Phobius"/>
    </source>
</evidence>
<reference evidence="3 4" key="1">
    <citation type="submission" date="2009-11" db="EMBL/GenBank/DDBJ databases">
        <title>Annotation of Allomyces macrogynus ATCC 38327.</title>
        <authorList>
            <consortium name="The Broad Institute Genome Sequencing Platform"/>
            <person name="Russ C."/>
            <person name="Cuomo C."/>
            <person name="Burger G."/>
            <person name="Gray M.W."/>
            <person name="Holland P.W.H."/>
            <person name="King N."/>
            <person name="Lang F.B.F."/>
            <person name="Roger A.J."/>
            <person name="Ruiz-Trillo I."/>
            <person name="Young S.K."/>
            <person name="Zeng Q."/>
            <person name="Gargeya S."/>
            <person name="Fitzgerald M."/>
            <person name="Haas B."/>
            <person name="Abouelleil A."/>
            <person name="Alvarado L."/>
            <person name="Arachchi H.M."/>
            <person name="Berlin A."/>
            <person name="Chapman S.B."/>
            <person name="Gearin G."/>
            <person name="Goldberg J."/>
            <person name="Griggs A."/>
            <person name="Gujja S."/>
            <person name="Hansen M."/>
            <person name="Heiman D."/>
            <person name="Howarth C."/>
            <person name="Larimer J."/>
            <person name="Lui A."/>
            <person name="MacDonald P.J.P."/>
            <person name="McCowen C."/>
            <person name="Montmayeur A."/>
            <person name="Murphy C."/>
            <person name="Neiman D."/>
            <person name="Pearson M."/>
            <person name="Priest M."/>
            <person name="Roberts A."/>
            <person name="Saif S."/>
            <person name="Shea T."/>
            <person name="Sisk P."/>
            <person name="Stolte C."/>
            <person name="Sykes S."/>
            <person name="Wortman J."/>
            <person name="Nusbaum C."/>
            <person name="Birren B."/>
        </authorList>
    </citation>
    <scope>NUCLEOTIDE SEQUENCE [LARGE SCALE GENOMIC DNA]</scope>
    <source>
        <strain evidence="3 4">ATCC 38327</strain>
    </source>
</reference>
<dbReference type="AlphaFoldDB" id="A0A0L0T223"/>
<evidence type="ECO:0000313" key="3">
    <source>
        <dbReference type="EMBL" id="KNE68675.1"/>
    </source>
</evidence>
<proteinExistence type="predicted"/>
<protein>
    <submittedName>
        <fullName evidence="3">Uncharacterized protein</fullName>
    </submittedName>
</protein>
<keyword evidence="2" id="KW-0812">Transmembrane</keyword>
<evidence type="ECO:0000256" key="1">
    <source>
        <dbReference type="SAM" id="MobiDB-lite"/>
    </source>
</evidence>
<keyword evidence="2" id="KW-0472">Membrane</keyword>
<feature type="compositionally biased region" description="Polar residues" evidence="1">
    <location>
        <begin position="207"/>
        <end position="219"/>
    </location>
</feature>
<name>A0A0L0T223_ALLM3</name>
<sequence>MFQYGSSAVLIVGTEIWAYNTVASTWYQREKGLNAERYDAASVLFETPTRTRFAIVISAAAKGEYFDVDLPKNPPVGAVIEGDGPEHIEAAVSMLLHDSHIFMIGGLSGSGDSQSSMLLNIVKITASSDWKTLSFASVPTYTPYAPETLLRNRTIVESDRSDVPIGEIVGIAVGSLVAVIAIAGLVYWHRQRRRLPSDMDDDATAVNGGTTDASMTRYSSPGRSPVTFAGYYYQHPPLMSHKQERAHAHGSPSVPPTHLNWPMLMMVSP</sequence>
<gene>
    <name evidence="3" type="ORF">AMAG_12844</name>
</gene>
<evidence type="ECO:0000313" key="4">
    <source>
        <dbReference type="Proteomes" id="UP000054350"/>
    </source>
</evidence>
<feature type="transmembrane region" description="Helical" evidence="2">
    <location>
        <begin position="168"/>
        <end position="188"/>
    </location>
</feature>
<dbReference type="EMBL" id="GG745357">
    <property type="protein sequence ID" value="KNE68675.1"/>
    <property type="molecule type" value="Genomic_DNA"/>
</dbReference>
<dbReference type="Proteomes" id="UP000054350">
    <property type="component" value="Unassembled WGS sequence"/>
</dbReference>
<organism evidence="3 4">
    <name type="scientific">Allomyces macrogynus (strain ATCC 38327)</name>
    <name type="common">Allomyces javanicus var. macrogynus</name>
    <dbReference type="NCBI Taxonomy" id="578462"/>
    <lineage>
        <taxon>Eukaryota</taxon>
        <taxon>Fungi</taxon>
        <taxon>Fungi incertae sedis</taxon>
        <taxon>Blastocladiomycota</taxon>
        <taxon>Blastocladiomycetes</taxon>
        <taxon>Blastocladiales</taxon>
        <taxon>Blastocladiaceae</taxon>
        <taxon>Allomyces</taxon>
    </lineage>
</organism>
<keyword evidence="2" id="KW-1133">Transmembrane helix</keyword>
<feature type="region of interest" description="Disordered" evidence="1">
    <location>
        <begin position="199"/>
        <end position="219"/>
    </location>
</feature>
<reference evidence="4" key="2">
    <citation type="submission" date="2009-11" db="EMBL/GenBank/DDBJ databases">
        <title>The Genome Sequence of Allomyces macrogynus strain ATCC 38327.</title>
        <authorList>
            <consortium name="The Broad Institute Genome Sequencing Platform"/>
            <person name="Russ C."/>
            <person name="Cuomo C."/>
            <person name="Shea T."/>
            <person name="Young S.K."/>
            <person name="Zeng Q."/>
            <person name="Koehrsen M."/>
            <person name="Haas B."/>
            <person name="Borodovsky M."/>
            <person name="Guigo R."/>
            <person name="Alvarado L."/>
            <person name="Berlin A."/>
            <person name="Borenstein D."/>
            <person name="Chen Z."/>
            <person name="Engels R."/>
            <person name="Freedman E."/>
            <person name="Gellesch M."/>
            <person name="Goldberg J."/>
            <person name="Griggs A."/>
            <person name="Gujja S."/>
            <person name="Heiman D."/>
            <person name="Hepburn T."/>
            <person name="Howarth C."/>
            <person name="Jen D."/>
            <person name="Larson L."/>
            <person name="Lewis B."/>
            <person name="Mehta T."/>
            <person name="Park D."/>
            <person name="Pearson M."/>
            <person name="Roberts A."/>
            <person name="Saif S."/>
            <person name="Shenoy N."/>
            <person name="Sisk P."/>
            <person name="Stolte C."/>
            <person name="Sykes S."/>
            <person name="Walk T."/>
            <person name="White J."/>
            <person name="Yandava C."/>
            <person name="Burger G."/>
            <person name="Gray M.W."/>
            <person name="Holland P.W.H."/>
            <person name="King N."/>
            <person name="Lang F.B.F."/>
            <person name="Roger A.J."/>
            <person name="Ruiz-Trillo I."/>
            <person name="Lander E."/>
            <person name="Nusbaum C."/>
        </authorList>
    </citation>
    <scope>NUCLEOTIDE SEQUENCE [LARGE SCALE GENOMIC DNA]</scope>
    <source>
        <strain evidence="4">ATCC 38327</strain>
    </source>
</reference>
<keyword evidence="4" id="KW-1185">Reference proteome</keyword>
<accession>A0A0L0T223</accession>